<reference evidence="2 3" key="1">
    <citation type="journal article" date="2012" name="PLoS Pathog.">
        <title>Diverse lifestyles and strategies of plant pathogenesis encoded in the genomes of eighteen Dothideomycetes fungi.</title>
        <authorList>
            <person name="Ohm R.A."/>
            <person name="Feau N."/>
            <person name="Henrissat B."/>
            <person name="Schoch C.L."/>
            <person name="Horwitz B.A."/>
            <person name="Barry K.W."/>
            <person name="Condon B.J."/>
            <person name="Copeland A.C."/>
            <person name="Dhillon B."/>
            <person name="Glaser F."/>
            <person name="Hesse C.N."/>
            <person name="Kosti I."/>
            <person name="LaButti K."/>
            <person name="Lindquist E.A."/>
            <person name="Lucas S."/>
            <person name="Salamov A.A."/>
            <person name="Bradshaw R.E."/>
            <person name="Ciuffetti L."/>
            <person name="Hamelin R.C."/>
            <person name="Kema G.H.J."/>
            <person name="Lawrence C."/>
            <person name="Scott J.A."/>
            <person name="Spatafora J.W."/>
            <person name="Turgeon B.G."/>
            <person name="de Wit P.J.G.M."/>
            <person name="Zhong S."/>
            <person name="Goodwin S.B."/>
            <person name="Grigoriev I.V."/>
        </authorList>
    </citation>
    <scope>NUCLEOTIDE SEQUENCE [LARGE SCALE GENOMIC DNA]</scope>
    <source>
        <strain evidence="2 3">SO2202</strain>
    </source>
</reference>
<gene>
    <name evidence="2" type="ORF">SEPMUDRAFT_48148</name>
</gene>
<dbReference type="OMA" id="DGECCRH"/>
<name>M3D2J7_SPHMS</name>
<dbReference type="PANTHER" id="PTHR42085:SF1">
    <property type="entry name" value="F-BOX DOMAIN-CONTAINING PROTEIN"/>
    <property type="match status" value="1"/>
</dbReference>
<evidence type="ECO:0000313" key="2">
    <source>
        <dbReference type="EMBL" id="EMF11367.1"/>
    </source>
</evidence>
<dbReference type="Proteomes" id="UP000016931">
    <property type="component" value="Unassembled WGS sequence"/>
</dbReference>
<proteinExistence type="predicted"/>
<dbReference type="GeneID" id="27906193"/>
<dbReference type="RefSeq" id="XP_016759488.1">
    <property type="nucleotide sequence ID" value="XM_016909056.1"/>
</dbReference>
<sequence length="211" mass="24710">MARRDSAIDVVKDTNDDHKPPRPRQSPASLLSRLPDELLLIIWEYSVISPEPLDLNCPCDSSFGGWTEAYYNEREAWDLRQRCPPWQPALTRVCRSIRADALPMFYKHNAFRAGYCYECDTEIVTDWLKVIGQQNREMLREFYFVDANPSHDRYSPKCLKRVLRGDVVRSLGGRLQSTYTSEACRHDVSFVRRDGEEMEGVQRLFEELLWK</sequence>
<evidence type="ECO:0008006" key="4">
    <source>
        <dbReference type="Google" id="ProtNLM"/>
    </source>
</evidence>
<dbReference type="EMBL" id="KB456266">
    <property type="protein sequence ID" value="EMF11367.1"/>
    <property type="molecule type" value="Genomic_DNA"/>
</dbReference>
<accession>M3D2J7</accession>
<dbReference type="AlphaFoldDB" id="M3D2J7"/>
<dbReference type="OrthoDB" id="3932237at2759"/>
<dbReference type="HOGENOM" id="CLU_1199798_0_0_1"/>
<protein>
    <recommendedName>
        <fullName evidence="4">F-box domain-containing protein</fullName>
    </recommendedName>
</protein>
<dbReference type="InterPro" id="IPR038883">
    <property type="entry name" value="AN11006-like"/>
</dbReference>
<feature type="region of interest" description="Disordered" evidence="1">
    <location>
        <begin position="1"/>
        <end position="29"/>
    </location>
</feature>
<organism evidence="2 3">
    <name type="scientific">Sphaerulina musiva (strain SO2202)</name>
    <name type="common">Poplar stem canker fungus</name>
    <name type="synonym">Septoria musiva</name>
    <dbReference type="NCBI Taxonomy" id="692275"/>
    <lineage>
        <taxon>Eukaryota</taxon>
        <taxon>Fungi</taxon>
        <taxon>Dikarya</taxon>
        <taxon>Ascomycota</taxon>
        <taxon>Pezizomycotina</taxon>
        <taxon>Dothideomycetes</taxon>
        <taxon>Dothideomycetidae</taxon>
        <taxon>Mycosphaerellales</taxon>
        <taxon>Mycosphaerellaceae</taxon>
        <taxon>Sphaerulina</taxon>
    </lineage>
</organism>
<dbReference type="STRING" id="692275.M3D2J7"/>
<evidence type="ECO:0000256" key="1">
    <source>
        <dbReference type="SAM" id="MobiDB-lite"/>
    </source>
</evidence>
<evidence type="ECO:0000313" key="3">
    <source>
        <dbReference type="Proteomes" id="UP000016931"/>
    </source>
</evidence>
<feature type="compositionally biased region" description="Basic and acidic residues" evidence="1">
    <location>
        <begin position="1"/>
        <end position="20"/>
    </location>
</feature>
<keyword evidence="3" id="KW-1185">Reference proteome</keyword>
<dbReference type="PANTHER" id="PTHR42085">
    <property type="entry name" value="F-BOX DOMAIN-CONTAINING PROTEIN"/>
    <property type="match status" value="1"/>
</dbReference>